<evidence type="ECO:0000313" key="2">
    <source>
        <dbReference type="EMBL" id="KAG6631713.1"/>
    </source>
</evidence>
<keyword evidence="1" id="KW-1133">Transmembrane helix</keyword>
<keyword evidence="3" id="KW-1185">Reference proteome</keyword>
<accession>A0A8T1NS29</accession>
<feature type="transmembrane region" description="Helical" evidence="1">
    <location>
        <begin position="61"/>
        <end position="80"/>
    </location>
</feature>
<comment type="caution">
    <text evidence="2">The sequence shown here is derived from an EMBL/GenBank/DDBJ whole genome shotgun (WGS) entry which is preliminary data.</text>
</comment>
<dbReference type="AlphaFoldDB" id="A0A8T1NS29"/>
<protein>
    <submittedName>
        <fullName evidence="2">Uncharacterized protein</fullName>
    </submittedName>
</protein>
<proteinExistence type="predicted"/>
<evidence type="ECO:0000256" key="1">
    <source>
        <dbReference type="SAM" id="Phobius"/>
    </source>
</evidence>
<dbReference type="Proteomes" id="UP000811609">
    <property type="component" value="Chromosome 13"/>
</dbReference>
<sequence>MPTIVAAKTPLGPKFCIHSSPSLTCKWGRNHTLNFLLLFDAPFLFFYLLALLLGILPNMTFLLFSIHPLPFLSCFSFMGIPQKYEFLTMI</sequence>
<feature type="transmembrane region" description="Helical" evidence="1">
    <location>
        <begin position="35"/>
        <end position="55"/>
    </location>
</feature>
<evidence type="ECO:0000313" key="3">
    <source>
        <dbReference type="Proteomes" id="UP000811609"/>
    </source>
</evidence>
<name>A0A8T1NS29_CARIL</name>
<keyword evidence="1" id="KW-0472">Membrane</keyword>
<gene>
    <name evidence="2" type="ORF">CIPAW_13G108700</name>
</gene>
<organism evidence="2 3">
    <name type="scientific">Carya illinoinensis</name>
    <name type="common">Pecan</name>
    <dbReference type="NCBI Taxonomy" id="32201"/>
    <lineage>
        <taxon>Eukaryota</taxon>
        <taxon>Viridiplantae</taxon>
        <taxon>Streptophyta</taxon>
        <taxon>Embryophyta</taxon>
        <taxon>Tracheophyta</taxon>
        <taxon>Spermatophyta</taxon>
        <taxon>Magnoliopsida</taxon>
        <taxon>eudicotyledons</taxon>
        <taxon>Gunneridae</taxon>
        <taxon>Pentapetalae</taxon>
        <taxon>rosids</taxon>
        <taxon>fabids</taxon>
        <taxon>Fagales</taxon>
        <taxon>Juglandaceae</taxon>
        <taxon>Carya</taxon>
    </lineage>
</organism>
<dbReference type="EMBL" id="CM031821">
    <property type="protein sequence ID" value="KAG6631713.1"/>
    <property type="molecule type" value="Genomic_DNA"/>
</dbReference>
<reference evidence="2" key="1">
    <citation type="submission" date="2020-12" db="EMBL/GenBank/DDBJ databases">
        <title>WGS assembly of Carya illinoinensis cv. Pawnee.</title>
        <authorList>
            <person name="Platts A."/>
            <person name="Shu S."/>
            <person name="Wright S."/>
            <person name="Barry K."/>
            <person name="Edger P."/>
            <person name="Pires J.C."/>
            <person name="Schmutz J."/>
        </authorList>
    </citation>
    <scope>NUCLEOTIDE SEQUENCE</scope>
    <source>
        <tissue evidence="2">Leaf</tissue>
    </source>
</reference>
<keyword evidence="1" id="KW-0812">Transmembrane</keyword>